<evidence type="ECO:0000313" key="3">
    <source>
        <dbReference type="Proteomes" id="UP000234328"/>
    </source>
</evidence>
<dbReference type="CDD" id="cd11079">
    <property type="entry name" value="Cyp_unk"/>
    <property type="match status" value="1"/>
</dbReference>
<dbReference type="GO" id="GO:0005506">
    <property type="term" value="F:iron ion binding"/>
    <property type="evidence" value="ECO:0007669"/>
    <property type="project" value="InterPro"/>
</dbReference>
<evidence type="ECO:0000256" key="1">
    <source>
        <dbReference type="ARBA" id="ARBA00010617"/>
    </source>
</evidence>
<sequence>MRRTCPVAHSEFLNWSVFRHADVVAILNDPETFSSEVSAHLSVPNGMDPPIHSEYRRIVDSYFTPAYIDTYAPVCRDIAARLACTLPRGEVELMGDFAQTFALQMQSAYLGWPQELHEPLRSWIQKNRQATLQRDRTAMAAIAFEFDGYIKDMLTVRRTAGSAAPADITTSLLSDKVFGRLLTDDEIISILRNWTVGELSTMASCVGIIAHHLAFKPSLQAQLRENLSLLPAAIDEILRIHAPLIANRRVVTKPVTVGGRELRKGDRLSLIWASANRDETVFGDPDEFKPDQNAGQNLLYGQGIHVCPGAPLARLELQHITEQLLLNTHEVSLIPGKPAQLAVYPAGGFSVLPLYIT</sequence>
<reference evidence="2 3" key="1">
    <citation type="submission" date="2017-10" db="EMBL/GenBank/DDBJ databases">
        <title>Two draft genome sequences of Pusillimonas sp. strains isolated from a nitrate- and radionuclide-contaminated groundwater in Russia.</title>
        <authorList>
            <person name="Grouzdev D.S."/>
            <person name="Tourova T.P."/>
            <person name="Goeva M.A."/>
            <person name="Babich T.L."/>
            <person name="Sokolova D.S."/>
            <person name="Abdullin R."/>
            <person name="Poltaraus A.B."/>
            <person name="Toshchakov S.V."/>
            <person name="Nazina T.N."/>
        </authorList>
    </citation>
    <scope>NUCLEOTIDE SEQUENCE [LARGE SCALE GENOMIC DNA]</scope>
    <source>
        <strain evidence="2 3">JR1/69-2-13</strain>
    </source>
</reference>
<dbReference type="InterPro" id="IPR002397">
    <property type="entry name" value="Cyt_P450_B"/>
</dbReference>
<dbReference type="OrthoDB" id="4168525at2"/>
<dbReference type="InterPro" id="IPR001128">
    <property type="entry name" value="Cyt_P450"/>
</dbReference>
<comment type="caution">
    <text evidence="2">The sequence shown here is derived from an EMBL/GenBank/DDBJ whole genome shotgun (WGS) entry which is preliminary data.</text>
</comment>
<dbReference type="PRINTS" id="PR00359">
    <property type="entry name" value="BP450"/>
</dbReference>
<comment type="similarity">
    <text evidence="1">Belongs to the cytochrome P450 family.</text>
</comment>
<dbReference type="SUPFAM" id="SSF48264">
    <property type="entry name" value="Cytochrome P450"/>
    <property type="match status" value="1"/>
</dbReference>
<dbReference type="GO" id="GO:0016705">
    <property type="term" value="F:oxidoreductase activity, acting on paired donors, with incorporation or reduction of molecular oxygen"/>
    <property type="evidence" value="ECO:0007669"/>
    <property type="project" value="InterPro"/>
</dbReference>
<accession>A0A2N4UH90</accession>
<dbReference type="InterPro" id="IPR036396">
    <property type="entry name" value="Cyt_P450_sf"/>
</dbReference>
<organism evidence="2 3">
    <name type="scientific">Pollutimonas nitritireducens</name>
    <dbReference type="NCBI Taxonomy" id="2045209"/>
    <lineage>
        <taxon>Bacteria</taxon>
        <taxon>Pseudomonadati</taxon>
        <taxon>Pseudomonadota</taxon>
        <taxon>Betaproteobacteria</taxon>
        <taxon>Burkholderiales</taxon>
        <taxon>Alcaligenaceae</taxon>
        <taxon>Pollutimonas</taxon>
    </lineage>
</organism>
<dbReference type="Pfam" id="PF00067">
    <property type="entry name" value="p450"/>
    <property type="match status" value="1"/>
</dbReference>
<name>A0A2N4UH90_9BURK</name>
<dbReference type="AlphaFoldDB" id="A0A2N4UH90"/>
<dbReference type="Gene3D" id="1.10.630.10">
    <property type="entry name" value="Cytochrome P450"/>
    <property type="match status" value="1"/>
</dbReference>
<dbReference type="GO" id="GO:0004497">
    <property type="term" value="F:monooxygenase activity"/>
    <property type="evidence" value="ECO:0007669"/>
    <property type="project" value="InterPro"/>
</dbReference>
<keyword evidence="3" id="KW-1185">Reference proteome</keyword>
<dbReference type="EMBL" id="PDNV01000005">
    <property type="protein sequence ID" value="PLC54393.1"/>
    <property type="molecule type" value="Genomic_DNA"/>
</dbReference>
<protein>
    <submittedName>
        <fullName evidence="2">Cytochrome P450</fullName>
    </submittedName>
</protein>
<dbReference type="PANTHER" id="PTHR46696:SF6">
    <property type="entry name" value="P450, PUTATIVE (EUROFUNG)-RELATED"/>
    <property type="match status" value="1"/>
</dbReference>
<proteinExistence type="inferred from homology"/>
<dbReference type="Proteomes" id="UP000234328">
    <property type="component" value="Unassembled WGS sequence"/>
</dbReference>
<dbReference type="GO" id="GO:0020037">
    <property type="term" value="F:heme binding"/>
    <property type="evidence" value="ECO:0007669"/>
    <property type="project" value="InterPro"/>
</dbReference>
<dbReference type="PANTHER" id="PTHR46696">
    <property type="entry name" value="P450, PUTATIVE (EUROFUNG)-RELATED"/>
    <property type="match status" value="1"/>
</dbReference>
<gene>
    <name evidence="2" type="ORF">CR155_09425</name>
</gene>
<evidence type="ECO:0000313" key="2">
    <source>
        <dbReference type="EMBL" id="PLC54393.1"/>
    </source>
</evidence>